<proteinExistence type="predicted"/>
<dbReference type="Pfam" id="PF12973">
    <property type="entry name" value="Cupin_7"/>
    <property type="match status" value="1"/>
</dbReference>
<accession>A0A1A9NG41</accession>
<sequence length="108" mass="11715">MSAQQEAAFTFTDSNVAPWLDSKAARGVTVKNLGKVNGRAMQLVRFEPGVVFPDHRHDGPEFIFMLEGEAIQNGHVLAGGWSGVAAQGTVDERFRSDTGCLFLLCYAV</sequence>
<dbReference type="SUPFAM" id="SSF51182">
    <property type="entry name" value="RmlC-like cupins"/>
    <property type="match status" value="1"/>
</dbReference>
<dbReference type="STRING" id="1462993.A6V36_17210"/>
<dbReference type="EMBL" id="LXJZ01000009">
    <property type="protein sequence ID" value="OAJ63754.1"/>
    <property type="molecule type" value="Genomic_DNA"/>
</dbReference>
<dbReference type="InterPro" id="IPR014710">
    <property type="entry name" value="RmlC-like_jellyroll"/>
</dbReference>
<organism evidence="3 5">
    <name type="scientific">Paraburkholderia ginsengiterrae</name>
    <dbReference type="NCBI Taxonomy" id="1462993"/>
    <lineage>
        <taxon>Bacteria</taxon>
        <taxon>Pseudomonadati</taxon>
        <taxon>Pseudomonadota</taxon>
        <taxon>Betaproteobacteria</taxon>
        <taxon>Burkholderiales</taxon>
        <taxon>Burkholderiaceae</taxon>
        <taxon>Paraburkholderia</taxon>
    </lineage>
</organism>
<reference evidence="4 5" key="1">
    <citation type="submission" date="2016-04" db="EMBL/GenBank/DDBJ databases">
        <title>Reclassification of Paraburkholderia panaciterrae (Farh et al. 2015) Dobritsa &amp; Samadpour 2016 as a later homotypic synonym of Paraburkholderia ginsengiterrae (Farh et al. 2015) Dobritsa &amp; Samadpour 2016.</title>
        <authorList>
            <person name="Dobritsa A.P."/>
            <person name="Kutumbaka K."/>
            <person name="Samadpour M."/>
        </authorList>
    </citation>
    <scope>NUCLEOTIDE SEQUENCE [LARGE SCALE GENOMIC DNA]</scope>
    <source>
        <strain evidence="3 5">DCY85</strain>
        <strain evidence="2 4">DCY85-1</strain>
    </source>
</reference>
<evidence type="ECO:0000313" key="3">
    <source>
        <dbReference type="EMBL" id="OAJ65115.1"/>
    </source>
</evidence>
<dbReference type="Gene3D" id="2.60.120.10">
    <property type="entry name" value="Jelly Rolls"/>
    <property type="match status" value="1"/>
</dbReference>
<comment type="caution">
    <text evidence="3">The sequence shown here is derived from an EMBL/GenBank/DDBJ whole genome shotgun (WGS) entry which is preliminary data.</text>
</comment>
<dbReference type="Proteomes" id="UP000078116">
    <property type="component" value="Unassembled WGS sequence"/>
</dbReference>
<evidence type="ECO:0000313" key="5">
    <source>
        <dbReference type="Proteomes" id="UP000078116"/>
    </source>
</evidence>
<dbReference type="EMBL" id="LXKA01000055">
    <property type="protein sequence ID" value="OAJ65115.1"/>
    <property type="molecule type" value="Genomic_DNA"/>
</dbReference>
<evidence type="ECO:0000313" key="2">
    <source>
        <dbReference type="EMBL" id="OAJ63754.1"/>
    </source>
</evidence>
<gene>
    <name evidence="2" type="ORF">A6V36_17210</name>
    <name evidence="3" type="ORF">A6V37_15640</name>
</gene>
<dbReference type="Proteomes" id="UP000077961">
    <property type="component" value="Unassembled WGS sequence"/>
</dbReference>
<feature type="domain" description="ChrR-like cupin" evidence="1">
    <location>
        <begin position="11"/>
        <end position="104"/>
    </location>
</feature>
<dbReference type="InterPro" id="IPR025979">
    <property type="entry name" value="ChrR-like_cupin_dom"/>
</dbReference>
<dbReference type="RefSeq" id="WP_064264860.1">
    <property type="nucleotide sequence ID" value="NZ_LXJZ01000009.1"/>
</dbReference>
<keyword evidence="4" id="KW-1185">Reference proteome</keyword>
<evidence type="ECO:0000313" key="4">
    <source>
        <dbReference type="Proteomes" id="UP000077961"/>
    </source>
</evidence>
<dbReference type="InterPro" id="IPR011051">
    <property type="entry name" value="RmlC_Cupin_sf"/>
</dbReference>
<dbReference type="OrthoDB" id="9801227at2"/>
<name>A0A1A9NG41_9BURK</name>
<evidence type="ECO:0000259" key="1">
    <source>
        <dbReference type="Pfam" id="PF12973"/>
    </source>
</evidence>
<dbReference type="AlphaFoldDB" id="A0A1A9NG41"/>
<protein>
    <recommendedName>
        <fullName evidence="1">ChrR-like cupin domain-containing protein</fullName>
    </recommendedName>
</protein>